<feature type="transmembrane region" description="Helical" evidence="1">
    <location>
        <begin position="53"/>
        <end position="72"/>
    </location>
</feature>
<reference evidence="2" key="1">
    <citation type="journal article" date="2014" name="Int. J. Syst. Evol. Microbiol.">
        <title>Complete genome sequence of Corynebacterium casei LMG S-19264T (=DSM 44701T), isolated from a smear-ripened cheese.</title>
        <authorList>
            <consortium name="US DOE Joint Genome Institute (JGI-PGF)"/>
            <person name="Walter F."/>
            <person name="Albersmeier A."/>
            <person name="Kalinowski J."/>
            <person name="Ruckert C."/>
        </authorList>
    </citation>
    <scope>NUCLEOTIDE SEQUENCE</scope>
    <source>
        <strain evidence="2">CGMCC 4.7368</strain>
    </source>
</reference>
<proteinExistence type="predicted"/>
<evidence type="ECO:0000256" key="1">
    <source>
        <dbReference type="SAM" id="Phobius"/>
    </source>
</evidence>
<feature type="transmembrane region" description="Helical" evidence="1">
    <location>
        <begin position="206"/>
        <end position="225"/>
    </location>
</feature>
<reference evidence="2" key="2">
    <citation type="submission" date="2020-09" db="EMBL/GenBank/DDBJ databases">
        <authorList>
            <person name="Sun Q."/>
            <person name="Zhou Y."/>
        </authorList>
    </citation>
    <scope>NUCLEOTIDE SEQUENCE</scope>
    <source>
        <strain evidence="2">CGMCC 4.7368</strain>
    </source>
</reference>
<dbReference type="Proteomes" id="UP000646523">
    <property type="component" value="Unassembled WGS sequence"/>
</dbReference>
<dbReference type="AlphaFoldDB" id="A0A917YSN5"/>
<feature type="transmembrane region" description="Helical" evidence="1">
    <location>
        <begin position="84"/>
        <end position="105"/>
    </location>
</feature>
<feature type="transmembrane region" description="Helical" evidence="1">
    <location>
        <begin position="164"/>
        <end position="186"/>
    </location>
</feature>
<evidence type="ECO:0000313" key="3">
    <source>
        <dbReference type="Proteomes" id="UP000646523"/>
    </source>
</evidence>
<evidence type="ECO:0000313" key="2">
    <source>
        <dbReference type="EMBL" id="GGO65836.1"/>
    </source>
</evidence>
<feature type="transmembrane region" description="Helical" evidence="1">
    <location>
        <begin position="7"/>
        <end position="33"/>
    </location>
</feature>
<keyword evidence="1" id="KW-1133">Transmembrane helix</keyword>
<keyword evidence="1" id="KW-0472">Membrane</keyword>
<dbReference type="RefSeq" id="WP_189123556.1">
    <property type="nucleotide sequence ID" value="NZ_BMNH01000003.1"/>
</dbReference>
<protein>
    <submittedName>
        <fullName evidence="2">Uncharacterized protein</fullName>
    </submittedName>
</protein>
<keyword evidence="1" id="KW-0812">Transmembrane</keyword>
<name>A0A917YSN5_9ACTN</name>
<comment type="caution">
    <text evidence="2">The sequence shown here is derived from an EMBL/GenBank/DDBJ whole genome shotgun (WGS) entry which is preliminary data.</text>
</comment>
<accession>A0A917YSN5</accession>
<keyword evidence="3" id="KW-1185">Reference proteome</keyword>
<feature type="transmembrane region" description="Helical" evidence="1">
    <location>
        <begin position="138"/>
        <end position="157"/>
    </location>
</feature>
<dbReference type="EMBL" id="BMNH01000003">
    <property type="protein sequence ID" value="GGO65836.1"/>
    <property type="molecule type" value="Genomic_DNA"/>
</dbReference>
<sequence>MRFPTRLLTALSFFGAMVWAGFYVLVVVITVAIATFGTLTQSVWEQAMQVPRWFVLSVGVSLVTRFMPMYIANGQTRRVFGLHAAVTALLLSGFYALLMVVGYLLEWLLYDLAGWTQALDRPHLFTEPTQVPLVLVEYLTEFLAWTGAGILIASAYYRWRAGGLLLSIPLGVGLIALAAEGLGTYYGLPLNNFRFGLNLSPTPAEAIGAGCVAFALALALSWPIIRDVPLRDRLT</sequence>
<gene>
    <name evidence="2" type="ORF">GCM10012289_18480</name>
</gene>
<organism evidence="2 3">
    <name type="scientific">Nonomuraea cavernae</name>
    <dbReference type="NCBI Taxonomy" id="2045107"/>
    <lineage>
        <taxon>Bacteria</taxon>
        <taxon>Bacillati</taxon>
        <taxon>Actinomycetota</taxon>
        <taxon>Actinomycetes</taxon>
        <taxon>Streptosporangiales</taxon>
        <taxon>Streptosporangiaceae</taxon>
        <taxon>Nonomuraea</taxon>
    </lineage>
</organism>